<dbReference type="InterPro" id="IPR052322">
    <property type="entry name" value="Mito_rRNA_Mtase_NSUN4"/>
</dbReference>
<feature type="domain" description="G-protein coupled receptors family 1 profile" evidence="6">
    <location>
        <begin position="24"/>
        <end position="201"/>
    </location>
</feature>
<dbReference type="Proteomes" id="UP001196413">
    <property type="component" value="Unassembled WGS sequence"/>
</dbReference>
<keyword evidence="3 5" id="KW-1133">Transmembrane helix</keyword>
<dbReference type="GO" id="GO:0016020">
    <property type="term" value="C:membrane"/>
    <property type="evidence" value="ECO:0007669"/>
    <property type="project" value="UniProtKB-SubCell"/>
</dbReference>
<reference evidence="7" key="1">
    <citation type="submission" date="2021-06" db="EMBL/GenBank/DDBJ databases">
        <title>Parelaphostrongylus tenuis whole genome reference sequence.</title>
        <authorList>
            <person name="Garwood T.J."/>
            <person name="Larsen P.A."/>
            <person name="Fountain-Jones N.M."/>
            <person name="Garbe J.R."/>
            <person name="Macchietto M.G."/>
            <person name="Kania S.A."/>
            <person name="Gerhold R.W."/>
            <person name="Richards J.E."/>
            <person name="Wolf T.M."/>
        </authorList>
    </citation>
    <scope>NUCLEOTIDE SEQUENCE</scope>
    <source>
        <strain evidence="7">MNPRO001-30</strain>
        <tissue evidence="7">Meninges</tissue>
    </source>
</reference>
<feature type="transmembrane region" description="Helical" evidence="5">
    <location>
        <begin position="135"/>
        <end position="153"/>
    </location>
</feature>
<keyword evidence="8" id="KW-1185">Reference proteome</keyword>
<dbReference type="SUPFAM" id="SSF81321">
    <property type="entry name" value="Family A G protein-coupled receptor-like"/>
    <property type="match status" value="1"/>
</dbReference>
<dbReference type="InterPro" id="IPR019420">
    <property type="entry name" value="7TM_GPCR_serpentine_rcpt_Srbc"/>
</dbReference>
<keyword evidence="4 5" id="KW-0472">Membrane</keyword>
<protein>
    <recommendedName>
        <fullName evidence="6">G-protein coupled receptors family 1 profile domain-containing protein</fullName>
    </recommendedName>
</protein>
<proteinExistence type="predicted"/>
<organism evidence="7 8">
    <name type="scientific">Parelaphostrongylus tenuis</name>
    <name type="common">Meningeal worm</name>
    <dbReference type="NCBI Taxonomy" id="148309"/>
    <lineage>
        <taxon>Eukaryota</taxon>
        <taxon>Metazoa</taxon>
        <taxon>Ecdysozoa</taxon>
        <taxon>Nematoda</taxon>
        <taxon>Chromadorea</taxon>
        <taxon>Rhabditida</taxon>
        <taxon>Rhabditina</taxon>
        <taxon>Rhabditomorpha</taxon>
        <taxon>Strongyloidea</taxon>
        <taxon>Metastrongylidae</taxon>
        <taxon>Parelaphostrongylus</taxon>
    </lineage>
</organism>
<evidence type="ECO:0000256" key="3">
    <source>
        <dbReference type="ARBA" id="ARBA00022989"/>
    </source>
</evidence>
<feature type="transmembrane region" description="Helical" evidence="5">
    <location>
        <begin position="230"/>
        <end position="254"/>
    </location>
</feature>
<accession>A0AAD5MKX8</accession>
<evidence type="ECO:0000259" key="6">
    <source>
        <dbReference type="PROSITE" id="PS50262"/>
    </source>
</evidence>
<sequence>MASTVIPLIVEIIIVFLQLVMVICNGFTVFLFKKYNIHLPFREKSLRQNSSMLMVLLLATTDFLHAITTLPYSIYLISSWNPDYLNLNPYYILIGSAPFFIHLKISLTLIICIAADRILVLYFPIMYHKLSSHSYAKFCLSLGIALGVLDLILEFSTTPIKNSENCPSIGCFISDSFSYYMGTSNMVMGVIMFVLTTLILIKLHVMRQKPQRRGTVTTSREKLLKQSDSIILLLFWINRECAGILITSLLFVTLPSIGIGICSMTGCQISRSFGPLYFFALLCAGVCNNVMHVALNKNIRESVVKSIKKHAYIKPVYSIKRVCTKPEIRWITII</sequence>
<comment type="subcellular location">
    <subcellularLocation>
        <location evidence="1">Membrane</location>
    </subcellularLocation>
</comment>
<comment type="caution">
    <text evidence="7">The sequence shown here is derived from an EMBL/GenBank/DDBJ whole genome shotgun (WGS) entry which is preliminary data.</text>
</comment>
<feature type="transmembrane region" description="Helical" evidence="5">
    <location>
        <begin position="274"/>
        <end position="295"/>
    </location>
</feature>
<feature type="transmembrane region" description="Helical" evidence="5">
    <location>
        <begin position="6"/>
        <end position="32"/>
    </location>
</feature>
<evidence type="ECO:0000256" key="1">
    <source>
        <dbReference type="ARBA" id="ARBA00004370"/>
    </source>
</evidence>
<gene>
    <name evidence="7" type="ORF">KIN20_005215</name>
</gene>
<evidence type="ECO:0000313" key="8">
    <source>
        <dbReference type="Proteomes" id="UP001196413"/>
    </source>
</evidence>
<evidence type="ECO:0000256" key="2">
    <source>
        <dbReference type="ARBA" id="ARBA00022692"/>
    </source>
</evidence>
<dbReference type="AlphaFoldDB" id="A0AAD5MKX8"/>
<name>A0AAD5MKX8_PARTN</name>
<dbReference type="InterPro" id="IPR017452">
    <property type="entry name" value="GPCR_Rhodpsn_7TM"/>
</dbReference>
<dbReference type="EMBL" id="JAHQIW010000704">
    <property type="protein sequence ID" value="KAJ1349621.1"/>
    <property type="molecule type" value="Genomic_DNA"/>
</dbReference>
<feature type="transmembrane region" description="Helical" evidence="5">
    <location>
        <begin position="90"/>
        <end position="114"/>
    </location>
</feature>
<feature type="transmembrane region" description="Helical" evidence="5">
    <location>
        <begin position="53"/>
        <end position="78"/>
    </location>
</feature>
<dbReference type="Pfam" id="PF10316">
    <property type="entry name" value="7TM_GPCR_Srbc"/>
    <property type="match status" value="1"/>
</dbReference>
<keyword evidence="2 5" id="KW-0812">Transmembrane</keyword>
<dbReference type="PANTHER" id="PTHR46955">
    <property type="entry name" value="PROTEIN CBG01349-RELATED"/>
    <property type="match status" value="1"/>
</dbReference>
<dbReference type="Gene3D" id="1.20.1070.10">
    <property type="entry name" value="Rhodopsin 7-helix transmembrane proteins"/>
    <property type="match status" value="1"/>
</dbReference>
<feature type="transmembrane region" description="Helical" evidence="5">
    <location>
        <begin position="186"/>
        <end position="205"/>
    </location>
</feature>
<evidence type="ECO:0000256" key="5">
    <source>
        <dbReference type="SAM" id="Phobius"/>
    </source>
</evidence>
<dbReference type="PANTHER" id="PTHR46955:SF3">
    <property type="entry name" value="G_PROTEIN_RECEP_F1_2 DOMAIN-CONTAINING PROTEIN"/>
    <property type="match status" value="1"/>
</dbReference>
<evidence type="ECO:0000313" key="7">
    <source>
        <dbReference type="EMBL" id="KAJ1349621.1"/>
    </source>
</evidence>
<dbReference type="PROSITE" id="PS50262">
    <property type="entry name" value="G_PROTEIN_RECEP_F1_2"/>
    <property type="match status" value="1"/>
</dbReference>
<evidence type="ECO:0000256" key="4">
    <source>
        <dbReference type="ARBA" id="ARBA00023136"/>
    </source>
</evidence>